<evidence type="ECO:0000256" key="1">
    <source>
        <dbReference type="SAM" id="Phobius"/>
    </source>
</evidence>
<comment type="caution">
    <text evidence="2">The sequence shown here is derived from an EMBL/GenBank/DDBJ whole genome shotgun (WGS) entry which is preliminary data.</text>
</comment>
<evidence type="ECO:0000313" key="2">
    <source>
        <dbReference type="EMBL" id="KOH44112.1"/>
    </source>
</evidence>
<keyword evidence="1" id="KW-0812">Transmembrane</keyword>
<keyword evidence="3" id="KW-1185">Reference proteome</keyword>
<proteinExistence type="predicted"/>
<accession>A0A0L8V7D3</accession>
<dbReference type="EMBL" id="LGIA01000171">
    <property type="protein sequence ID" value="KOH44112.1"/>
    <property type="molecule type" value="Genomic_DNA"/>
</dbReference>
<sequence>MWCFARGQILGLVMVLIIFVPLTLLRHNSVCPPFSAGPLQQIKPGFSPKLLRRQIPGT</sequence>
<evidence type="ECO:0000313" key="3">
    <source>
        <dbReference type="Proteomes" id="UP000036958"/>
    </source>
</evidence>
<protein>
    <submittedName>
        <fullName evidence="2">Uncharacterized protein</fullName>
    </submittedName>
</protein>
<reference evidence="3" key="1">
    <citation type="submission" date="2015-07" db="EMBL/GenBank/DDBJ databases">
        <title>Genome sequencing of Sunxiuqinia dokdonensis strain SK.</title>
        <authorList>
            <person name="Ahn S."/>
            <person name="Kim B.-C."/>
        </authorList>
    </citation>
    <scope>NUCLEOTIDE SEQUENCE [LARGE SCALE GENOMIC DNA]</scope>
    <source>
        <strain evidence="3">SK</strain>
    </source>
</reference>
<organism evidence="2 3">
    <name type="scientific">Sunxiuqinia dokdonensis</name>
    <dbReference type="NCBI Taxonomy" id="1409788"/>
    <lineage>
        <taxon>Bacteria</taxon>
        <taxon>Pseudomonadati</taxon>
        <taxon>Bacteroidota</taxon>
        <taxon>Bacteroidia</taxon>
        <taxon>Marinilabiliales</taxon>
        <taxon>Prolixibacteraceae</taxon>
        <taxon>Sunxiuqinia</taxon>
    </lineage>
</organism>
<dbReference type="STRING" id="1409788.NC99_31050"/>
<keyword evidence="1" id="KW-0472">Membrane</keyword>
<name>A0A0L8V7D3_9BACT</name>
<dbReference type="AlphaFoldDB" id="A0A0L8V7D3"/>
<keyword evidence="1" id="KW-1133">Transmembrane helix</keyword>
<feature type="transmembrane region" description="Helical" evidence="1">
    <location>
        <begin position="6"/>
        <end position="25"/>
    </location>
</feature>
<gene>
    <name evidence="2" type="ORF">NC99_31050</name>
</gene>
<dbReference type="Proteomes" id="UP000036958">
    <property type="component" value="Unassembled WGS sequence"/>
</dbReference>